<keyword evidence="2" id="KW-1185">Reference proteome</keyword>
<comment type="caution">
    <text evidence="1">The sequence shown here is derived from an EMBL/GenBank/DDBJ whole genome shotgun (WGS) entry which is preliminary data.</text>
</comment>
<organism evidence="1 2">
    <name type="scientific">Rhodocollybia butyracea</name>
    <dbReference type="NCBI Taxonomy" id="206335"/>
    <lineage>
        <taxon>Eukaryota</taxon>
        <taxon>Fungi</taxon>
        <taxon>Dikarya</taxon>
        <taxon>Basidiomycota</taxon>
        <taxon>Agaricomycotina</taxon>
        <taxon>Agaricomycetes</taxon>
        <taxon>Agaricomycetidae</taxon>
        <taxon>Agaricales</taxon>
        <taxon>Marasmiineae</taxon>
        <taxon>Omphalotaceae</taxon>
        <taxon>Rhodocollybia</taxon>
    </lineage>
</organism>
<accession>A0A9P5U083</accession>
<name>A0A9P5U083_9AGAR</name>
<dbReference type="EMBL" id="JADNRY010000215">
    <property type="protein sequence ID" value="KAF9061069.1"/>
    <property type="molecule type" value="Genomic_DNA"/>
</dbReference>
<dbReference type="AlphaFoldDB" id="A0A9P5U083"/>
<reference evidence="1" key="1">
    <citation type="submission" date="2020-11" db="EMBL/GenBank/DDBJ databases">
        <authorList>
            <consortium name="DOE Joint Genome Institute"/>
            <person name="Ahrendt S."/>
            <person name="Riley R."/>
            <person name="Andreopoulos W."/>
            <person name="Labutti K."/>
            <person name="Pangilinan J."/>
            <person name="Ruiz-Duenas F.J."/>
            <person name="Barrasa J.M."/>
            <person name="Sanchez-Garcia M."/>
            <person name="Camarero S."/>
            <person name="Miyauchi S."/>
            <person name="Serrano A."/>
            <person name="Linde D."/>
            <person name="Babiker R."/>
            <person name="Drula E."/>
            <person name="Ayuso-Fernandez I."/>
            <person name="Pacheco R."/>
            <person name="Padilla G."/>
            <person name="Ferreira P."/>
            <person name="Barriuso J."/>
            <person name="Kellner H."/>
            <person name="Castanera R."/>
            <person name="Alfaro M."/>
            <person name="Ramirez L."/>
            <person name="Pisabarro A.G."/>
            <person name="Kuo A."/>
            <person name="Tritt A."/>
            <person name="Lipzen A."/>
            <person name="He G."/>
            <person name="Yan M."/>
            <person name="Ng V."/>
            <person name="Cullen D."/>
            <person name="Martin F."/>
            <person name="Rosso M.-N."/>
            <person name="Henrissat B."/>
            <person name="Hibbett D."/>
            <person name="Martinez A.T."/>
            <person name="Grigoriev I.V."/>
        </authorList>
    </citation>
    <scope>NUCLEOTIDE SEQUENCE</scope>
    <source>
        <strain evidence="1">AH 40177</strain>
    </source>
</reference>
<dbReference type="OrthoDB" id="10674377at2759"/>
<sequence length="471" mass="53707">MSFINNALDCGAFQDVNKVDADLCRILLEAMWVPSQVSPSDLAIGLNMATAIHFCGKSSVFQSYFLQTLAAFDFHQSLPLTNRVMGAALELALDKMTDFTKRSGNDHCWKLINYVFDCFEFLTRSLLHDQQFCLDNFSQFVGGFLVRCIKRLLVLAPNFPYSDRNFAIHWMYLASIFKTVPKLNYHYIQKFHIPLIRLICQYEDAREIQKSTAVFAIYILASLSDELRGGSVEAHRIFIHEQYLDFPLEFFGHVEYHPQTLTPSSIAAKALVGAFVVGLKRIRFTERGEYVDYLFHGQNIRLALIQLLFEQQELRNTGNHSHYEDVLSTLVHLCPTGRSLAGELEWLRTVLEWAIQRDNFDIYGKRSKRCSTKAAEIKEKLSALFECLQTGSDVINWIARRIIVEELQDMIRVLDSVLDRKDAQLVGVPDDNINIVPSTHPVPVRVEVIPTQGKSTSLPTASVSRSVSRWG</sequence>
<proteinExistence type="predicted"/>
<evidence type="ECO:0000313" key="2">
    <source>
        <dbReference type="Proteomes" id="UP000772434"/>
    </source>
</evidence>
<feature type="non-terminal residue" evidence="1">
    <location>
        <position position="471"/>
    </location>
</feature>
<dbReference type="Proteomes" id="UP000772434">
    <property type="component" value="Unassembled WGS sequence"/>
</dbReference>
<gene>
    <name evidence="1" type="ORF">BDP27DRAFT_1338693</name>
</gene>
<evidence type="ECO:0000313" key="1">
    <source>
        <dbReference type="EMBL" id="KAF9061069.1"/>
    </source>
</evidence>
<protein>
    <submittedName>
        <fullName evidence="1">Uncharacterized protein</fullName>
    </submittedName>
</protein>